<reference evidence="1" key="2">
    <citation type="journal article" date="2015" name="Fish Shellfish Immunol.">
        <title>Early steps in the European eel (Anguilla anguilla)-Vibrio vulnificus interaction in the gills: Role of the RtxA13 toxin.</title>
        <authorList>
            <person name="Callol A."/>
            <person name="Pajuelo D."/>
            <person name="Ebbesson L."/>
            <person name="Teles M."/>
            <person name="MacKenzie S."/>
            <person name="Amaro C."/>
        </authorList>
    </citation>
    <scope>NUCLEOTIDE SEQUENCE</scope>
</reference>
<organism evidence="1">
    <name type="scientific">Anguilla anguilla</name>
    <name type="common">European freshwater eel</name>
    <name type="synonym">Muraena anguilla</name>
    <dbReference type="NCBI Taxonomy" id="7936"/>
    <lineage>
        <taxon>Eukaryota</taxon>
        <taxon>Metazoa</taxon>
        <taxon>Chordata</taxon>
        <taxon>Craniata</taxon>
        <taxon>Vertebrata</taxon>
        <taxon>Euteleostomi</taxon>
        <taxon>Actinopterygii</taxon>
        <taxon>Neopterygii</taxon>
        <taxon>Teleostei</taxon>
        <taxon>Anguilliformes</taxon>
        <taxon>Anguillidae</taxon>
        <taxon>Anguilla</taxon>
    </lineage>
</organism>
<dbReference type="EMBL" id="GBXM01028662">
    <property type="protein sequence ID" value="JAH79915.1"/>
    <property type="molecule type" value="Transcribed_RNA"/>
</dbReference>
<name>A0A0E9VRD1_ANGAN</name>
<sequence length="19" mass="2141">MYQKLKITGRTGESPCKIS</sequence>
<evidence type="ECO:0000313" key="1">
    <source>
        <dbReference type="EMBL" id="JAH79915.1"/>
    </source>
</evidence>
<proteinExistence type="predicted"/>
<accession>A0A0E9VRD1</accession>
<dbReference type="AlphaFoldDB" id="A0A0E9VRD1"/>
<protein>
    <submittedName>
        <fullName evidence="1">Uncharacterized protein</fullName>
    </submittedName>
</protein>
<reference evidence="1" key="1">
    <citation type="submission" date="2014-11" db="EMBL/GenBank/DDBJ databases">
        <authorList>
            <person name="Amaro Gonzalez C."/>
        </authorList>
    </citation>
    <scope>NUCLEOTIDE SEQUENCE</scope>
</reference>